<dbReference type="EMBL" id="MPUH01001101">
    <property type="protein sequence ID" value="OMJ70299.1"/>
    <property type="molecule type" value="Genomic_DNA"/>
</dbReference>
<sequence length="123" mass="14553">MRRSWPQKLSATNLSWLQQQLDRQAAGTPPHSIELLRSDGDVPVFDDQILSAWRIWQWFSARVYARKTTTNNPTTQQQQPNIINKTREARSPDIFFSRQKKKKWKLKQSIIFLFNKGLTLVKR</sequence>
<protein>
    <submittedName>
        <fullName evidence="1">Uncharacterized protein</fullName>
    </submittedName>
</protein>
<dbReference type="Proteomes" id="UP000187209">
    <property type="component" value="Unassembled WGS sequence"/>
</dbReference>
<gene>
    <name evidence="1" type="ORF">SteCoe_31741</name>
</gene>
<accession>A0A1R2B0L3</accession>
<proteinExistence type="predicted"/>
<evidence type="ECO:0000313" key="2">
    <source>
        <dbReference type="Proteomes" id="UP000187209"/>
    </source>
</evidence>
<comment type="caution">
    <text evidence="1">The sequence shown here is derived from an EMBL/GenBank/DDBJ whole genome shotgun (WGS) entry which is preliminary data.</text>
</comment>
<name>A0A1R2B0L3_9CILI</name>
<dbReference type="AlphaFoldDB" id="A0A1R2B0L3"/>
<keyword evidence="2" id="KW-1185">Reference proteome</keyword>
<reference evidence="1 2" key="1">
    <citation type="submission" date="2016-11" db="EMBL/GenBank/DDBJ databases">
        <title>The macronuclear genome of Stentor coeruleus: a giant cell with tiny introns.</title>
        <authorList>
            <person name="Slabodnick M."/>
            <person name="Ruby J.G."/>
            <person name="Reiff S.B."/>
            <person name="Swart E.C."/>
            <person name="Gosai S."/>
            <person name="Prabakaran S."/>
            <person name="Witkowska E."/>
            <person name="Larue G.E."/>
            <person name="Fisher S."/>
            <person name="Freeman R.M."/>
            <person name="Gunawardena J."/>
            <person name="Chu W."/>
            <person name="Stover N.A."/>
            <person name="Gregory B.D."/>
            <person name="Nowacki M."/>
            <person name="Derisi J."/>
            <person name="Roy S.W."/>
            <person name="Marshall W.F."/>
            <person name="Sood P."/>
        </authorList>
    </citation>
    <scope>NUCLEOTIDE SEQUENCE [LARGE SCALE GENOMIC DNA]</scope>
    <source>
        <strain evidence="1">WM001</strain>
    </source>
</reference>
<organism evidence="1 2">
    <name type="scientific">Stentor coeruleus</name>
    <dbReference type="NCBI Taxonomy" id="5963"/>
    <lineage>
        <taxon>Eukaryota</taxon>
        <taxon>Sar</taxon>
        <taxon>Alveolata</taxon>
        <taxon>Ciliophora</taxon>
        <taxon>Postciliodesmatophora</taxon>
        <taxon>Heterotrichea</taxon>
        <taxon>Heterotrichida</taxon>
        <taxon>Stentoridae</taxon>
        <taxon>Stentor</taxon>
    </lineage>
</organism>
<evidence type="ECO:0000313" key="1">
    <source>
        <dbReference type="EMBL" id="OMJ70299.1"/>
    </source>
</evidence>